<dbReference type="PANTHER" id="PTHR43309">
    <property type="entry name" value="5-OXOPROLINASE SUBUNIT C"/>
    <property type="match status" value="1"/>
</dbReference>
<organism evidence="5 6">
    <name type="scientific">Claveliimonas bilis</name>
    <dbReference type="NCBI Taxonomy" id="3028070"/>
    <lineage>
        <taxon>Bacteria</taxon>
        <taxon>Bacillati</taxon>
        <taxon>Bacillota</taxon>
        <taxon>Clostridia</taxon>
        <taxon>Lachnospirales</taxon>
        <taxon>Lachnospiraceae</taxon>
        <taxon>Claveliimonas</taxon>
    </lineage>
</organism>
<dbReference type="Pfam" id="PF02626">
    <property type="entry name" value="CT_A_B"/>
    <property type="match status" value="1"/>
</dbReference>
<evidence type="ECO:0000313" key="6">
    <source>
        <dbReference type="Proteomes" id="UP001305815"/>
    </source>
</evidence>
<evidence type="ECO:0000259" key="4">
    <source>
        <dbReference type="SMART" id="SM00797"/>
    </source>
</evidence>
<dbReference type="PANTHER" id="PTHR43309:SF5">
    <property type="entry name" value="5-OXOPROLINASE SUBUNIT C"/>
    <property type="match status" value="1"/>
</dbReference>
<dbReference type="Gene3D" id="2.40.100.10">
    <property type="entry name" value="Cyclophilin-like"/>
    <property type="match status" value="1"/>
</dbReference>
<protein>
    <submittedName>
        <fullName evidence="5">Allophanate hydrolase</fullName>
    </submittedName>
</protein>
<evidence type="ECO:0000256" key="1">
    <source>
        <dbReference type="ARBA" id="ARBA00022741"/>
    </source>
</evidence>
<evidence type="ECO:0000313" key="5">
    <source>
        <dbReference type="EMBL" id="BDZ78684.1"/>
    </source>
</evidence>
<proteinExistence type="predicted"/>
<evidence type="ECO:0000256" key="3">
    <source>
        <dbReference type="ARBA" id="ARBA00022840"/>
    </source>
</evidence>
<feature type="domain" description="Carboxyltransferase" evidence="4">
    <location>
        <begin position="24"/>
        <end position="303"/>
    </location>
</feature>
<keyword evidence="6" id="KW-1185">Reference proteome</keyword>
<reference evidence="6" key="1">
    <citation type="journal article" date="2023" name="Int. J. Syst. Evol. Microbiol.">
        <title>Claveliimonas bilis gen. nov., sp. nov., deoxycholic acid-producing bacteria isolated from human faeces, and reclassification of Sellimonas monacensis Zenner et al. 2021 as Claveliimonas monacensis comb. nov.</title>
        <authorList>
            <person name="Hisatomi A."/>
            <person name="Kastawa N.W.E.P.G."/>
            <person name="Song I."/>
            <person name="Ohkuma M."/>
            <person name="Fukiya S."/>
            <person name="Sakamoto M."/>
        </authorList>
    </citation>
    <scope>NUCLEOTIDE SEQUENCE [LARGE SCALE GENOMIC DNA]</scope>
    <source>
        <strain evidence="6">12BBH14</strain>
    </source>
</reference>
<keyword evidence="1" id="KW-0547">Nucleotide-binding</keyword>
<dbReference type="InterPro" id="IPR029000">
    <property type="entry name" value="Cyclophilin-like_dom_sf"/>
</dbReference>
<dbReference type="GO" id="GO:0016787">
    <property type="term" value="F:hydrolase activity"/>
    <property type="evidence" value="ECO:0007669"/>
    <property type="project" value="UniProtKB-KW"/>
</dbReference>
<dbReference type="Proteomes" id="UP001305815">
    <property type="component" value="Chromosome"/>
</dbReference>
<keyword evidence="2 5" id="KW-0378">Hydrolase</keyword>
<dbReference type="RefSeq" id="WP_316265753.1">
    <property type="nucleotide sequence ID" value="NZ_AP027742.1"/>
</dbReference>
<gene>
    <name evidence="5" type="ORF">Lac1_28670</name>
</gene>
<dbReference type="EMBL" id="AP027742">
    <property type="protein sequence ID" value="BDZ78684.1"/>
    <property type="molecule type" value="Genomic_DNA"/>
</dbReference>
<keyword evidence="3" id="KW-0067">ATP-binding</keyword>
<dbReference type="NCBIfam" id="TIGR00724">
    <property type="entry name" value="urea_amlyse_rel"/>
    <property type="match status" value="1"/>
</dbReference>
<evidence type="ECO:0000256" key="2">
    <source>
        <dbReference type="ARBA" id="ARBA00022801"/>
    </source>
</evidence>
<sequence length="309" mass="33115">MSVKVIIPGALTTVQDAGRYGYQNSGIQTSGVMDQKAYKQANELVGNPAGEAVLEATLFGGMMEVDEDTLIAFTGADMEPQINGEAAEMNRPYLLQAGDTVSLGMVKSGCRTYIAFGGGIDVPIVMGSRSTNLKCAMGGYEGRALKAGDVLKTGTPHASFEEVKERRAKAEFYGSPIEVRVIEGPQAEYFSDKGKETFYGGIYTISDQSDRMGYRMEGEPIESVNGTDIISDGIAFGAIQVPASGKPIILLADRQTTGGYAKIAVVCSFDIPKLVQGKPGDQVRFVKISVEEAQRINESQQTDCMKRGK</sequence>
<dbReference type="InterPro" id="IPR003778">
    <property type="entry name" value="CT_A_B"/>
</dbReference>
<dbReference type="SMART" id="SM00797">
    <property type="entry name" value="AHS2"/>
    <property type="match status" value="1"/>
</dbReference>
<dbReference type="SUPFAM" id="SSF50891">
    <property type="entry name" value="Cyclophilin-like"/>
    <property type="match status" value="1"/>
</dbReference>
<name>A0ABM8ID69_9FIRM</name>
<dbReference type="InterPro" id="IPR052708">
    <property type="entry name" value="PxpC"/>
</dbReference>
<accession>A0ABM8ID69</accession>